<keyword evidence="5" id="KW-0326">Glycosidase</keyword>
<comment type="caution">
    <text evidence="7">The sequence shown here is derived from an EMBL/GenBank/DDBJ whole genome shotgun (WGS) entry which is preliminary data.</text>
</comment>
<name>A0A430L1F9_9HYPO</name>
<dbReference type="Pfam" id="PF02837">
    <property type="entry name" value="Glyco_hydro_2_N"/>
    <property type="match status" value="1"/>
</dbReference>
<evidence type="ECO:0000256" key="2">
    <source>
        <dbReference type="ARBA" id="ARBA00007401"/>
    </source>
</evidence>
<dbReference type="Gene3D" id="2.60.120.260">
    <property type="entry name" value="Galactose-binding domain-like"/>
    <property type="match status" value="1"/>
</dbReference>
<dbReference type="InterPro" id="IPR050347">
    <property type="entry name" value="Bact_Beta-galactosidase"/>
</dbReference>
<dbReference type="GO" id="GO:0005990">
    <property type="term" value="P:lactose catabolic process"/>
    <property type="evidence" value="ECO:0007669"/>
    <property type="project" value="TreeGrafter"/>
</dbReference>
<proteinExistence type="inferred from homology"/>
<evidence type="ECO:0000313" key="8">
    <source>
        <dbReference type="Proteomes" id="UP000287124"/>
    </source>
</evidence>
<dbReference type="GO" id="GO:0009341">
    <property type="term" value="C:beta-galactosidase complex"/>
    <property type="evidence" value="ECO:0007669"/>
    <property type="project" value="TreeGrafter"/>
</dbReference>
<keyword evidence="4" id="KW-0378">Hydrolase</keyword>
<feature type="domain" description="Glycosyl hydrolases family 2 sugar binding" evidence="6">
    <location>
        <begin position="1"/>
        <end position="67"/>
    </location>
</feature>
<evidence type="ECO:0000259" key="6">
    <source>
        <dbReference type="Pfam" id="PF02837"/>
    </source>
</evidence>
<dbReference type="InterPro" id="IPR008979">
    <property type="entry name" value="Galactose-bd-like_sf"/>
</dbReference>
<sequence length="67" mass="7526">MNGTWKFRHDASPFEVSDWEGAQPLTWANIQVTGMWQLQGHGRPLCSNVNYAFPVDPPNTPLLNETG</sequence>
<evidence type="ECO:0000256" key="4">
    <source>
        <dbReference type="ARBA" id="ARBA00022801"/>
    </source>
</evidence>
<feature type="non-terminal residue" evidence="7">
    <location>
        <position position="67"/>
    </location>
</feature>
<dbReference type="GO" id="GO:0004565">
    <property type="term" value="F:beta-galactosidase activity"/>
    <property type="evidence" value="ECO:0007669"/>
    <property type="project" value="UniProtKB-EC"/>
</dbReference>
<accession>A0A430L1F9</accession>
<dbReference type="SUPFAM" id="SSF49785">
    <property type="entry name" value="Galactose-binding domain-like"/>
    <property type="match status" value="1"/>
</dbReference>
<dbReference type="EC" id="3.2.1.23" evidence="3"/>
<evidence type="ECO:0000313" key="7">
    <source>
        <dbReference type="EMBL" id="RTE69564.1"/>
    </source>
</evidence>
<dbReference type="PANTHER" id="PTHR46323:SF2">
    <property type="entry name" value="BETA-GALACTOSIDASE"/>
    <property type="match status" value="1"/>
</dbReference>
<comment type="catalytic activity">
    <reaction evidence="1">
        <text>Hydrolysis of terminal non-reducing beta-D-galactose residues in beta-D-galactosides.</text>
        <dbReference type="EC" id="3.2.1.23"/>
    </reaction>
</comment>
<keyword evidence="8" id="KW-1185">Reference proteome</keyword>
<dbReference type="EMBL" id="MIKF01000558">
    <property type="protein sequence ID" value="RTE69564.1"/>
    <property type="molecule type" value="Genomic_DNA"/>
</dbReference>
<reference evidence="7 8" key="1">
    <citation type="submission" date="2017-06" db="EMBL/GenBank/DDBJ databases">
        <title>Comparative genomic analysis of Ambrosia Fusariam Clade fungi.</title>
        <authorList>
            <person name="Stajich J.E."/>
            <person name="Carrillo J."/>
            <person name="Kijimoto T."/>
            <person name="Eskalen A."/>
            <person name="O'Donnell K."/>
            <person name="Kasson M."/>
        </authorList>
    </citation>
    <scope>NUCLEOTIDE SEQUENCE [LARGE SCALE GENOMIC DNA]</scope>
    <source>
        <strain evidence="7 8">UCR1854</strain>
    </source>
</reference>
<evidence type="ECO:0000256" key="5">
    <source>
        <dbReference type="ARBA" id="ARBA00023295"/>
    </source>
</evidence>
<evidence type="ECO:0000256" key="3">
    <source>
        <dbReference type="ARBA" id="ARBA00012756"/>
    </source>
</evidence>
<dbReference type="PANTHER" id="PTHR46323">
    <property type="entry name" value="BETA-GALACTOSIDASE"/>
    <property type="match status" value="1"/>
</dbReference>
<dbReference type="AlphaFoldDB" id="A0A430L1F9"/>
<dbReference type="Proteomes" id="UP000287124">
    <property type="component" value="Unassembled WGS sequence"/>
</dbReference>
<organism evidence="7 8">
    <name type="scientific">Fusarium euwallaceae</name>
    <dbReference type="NCBI Taxonomy" id="1147111"/>
    <lineage>
        <taxon>Eukaryota</taxon>
        <taxon>Fungi</taxon>
        <taxon>Dikarya</taxon>
        <taxon>Ascomycota</taxon>
        <taxon>Pezizomycotina</taxon>
        <taxon>Sordariomycetes</taxon>
        <taxon>Hypocreomycetidae</taxon>
        <taxon>Hypocreales</taxon>
        <taxon>Nectriaceae</taxon>
        <taxon>Fusarium</taxon>
        <taxon>Fusarium solani species complex</taxon>
    </lineage>
</organism>
<dbReference type="InterPro" id="IPR006104">
    <property type="entry name" value="Glyco_hydro_2_N"/>
</dbReference>
<gene>
    <name evidence="7" type="ORF">BHE90_016053</name>
</gene>
<protein>
    <recommendedName>
        <fullName evidence="3">beta-galactosidase</fullName>
        <ecNumber evidence="3">3.2.1.23</ecNumber>
    </recommendedName>
</protein>
<comment type="similarity">
    <text evidence="2">Belongs to the glycosyl hydrolase 2 family.</text>
</comment>
<evidence type="ECO:0000256" key="1">
    <source>
        <dbReference type="ARBA" id="ARBA00001412"/>
    </source>
</evidence>